<dbReference type="InterPro" id="IPR026588">
    <property type="entry name" value="Choice_anch_A"/>
</dbReference>
<proteinExistence type="predicted"/>
<dbReference type="Pfam" id="PF20597">
    <property type="entry name" value="pAdhesive_15"/>
    <property type="match status" value="1"/>
</dbReference>
<evidence type="ECO:0000313" key="3">
    <source>
        <dbReference type="EMBL" id="OSX72208.1"/>
    </source>
</evidence>
<feature type="chain" id="PRO_5012620442" description="Choice-of-anchor A domain-containing protein" evidence="1">
    <location>
        <begin position="29"/>
        <end position="303"/>
    </location>
</feature>
<protein>
    <recommendedName>
        <fullName evidence="2">Choice-of-anchor A domain-containing protein</fullName>
    </recommendedName>
</protein>
<evidence type="ECO:0000313" key="4">
    <source>
        <dbReference type="Proteomes" id="UP000218209"/>
    </source>
</evidence>
<dbReference type="NCBIfam" id="TIGR04215">
    <property type="entry name" value="choice_anch_A"/>
    <property type="match status" value="1"/>
</dbReference>
<dbReference type="Proteomes" id="UP000218209">
    <property type="component" value="Unassembled WGS sequence"/>
</dbReference>
<gene>
    <name evidence="3" type="ORF">BU14_0457s0001</name>
</gene>
<keyword evidence="1" id="KW-0732">Signal</keyword>
<organism evidence="3 4">
    <name type="scientific">Porphyra umbilicalis</name>
    <name type="common">Purple laver</name>
    <name type="synonym">Red alga</name>
    <dbReference type="NCBI Taxonomy" id="2786"/>
    <lineage>
        <taxon>Eukaryota</taxon>
        <taxon>Rhodophyta</taxon>
        <taxon>Bangiophyceae</taxon>
        <taxon>Bangiales</taxon>
        <taxon>Bangiaceae</taxon>
        <taxon>Porphyra</taxon>
    </lineage>
</organism>
<evidence type="ECO:0000256" key="1">
    <source>
        <dbReference type="SAM" id="SignalP"/>
    </source>
</evidence>
<dbReference type="EMBL" id="KV919076">
    <property type="protein sequence ID" value="OSX72208.1"/>
    <property type="molecule type" value="Genomic_DNA"/>
</dbReference>
<reference evidence="3 4" key="1">
    <citation type="submission" date="2017-03" db="EMBL/GenBank/DDBJ databases">
        <title>WGS assembly of Porphyra umbilicalis.</title>
        <authorList>
            <person name="Brawley S.H."/>
            <person name="Blouin N.A."/>
            <person name="Ficko-Blean E."/>
            <person name="Wheeler G.L."/>
            <person name="Lohr M."/>
            <person name="Goodson H.V."/>
            <person name="Jenkins J.W."/>
            <person name="Blaby-Haas C.E."/>
            <person name="Helliwell K.E."/>
            <person name="Chan C."/>
            <person name="Marriage T."/>
            <person name="Bhattacharya D."/>
            <person name="Klein A.S."/>
            <person name="Badis Y."/>
            <person name="Brodie J."/>
            <person name="Cao Y."/>
            <person name="Collen J."/>
            <person name="Dittami S.M."/>
            <person name="Gachon C.M."/>
            <person name="Green B.R."/>
            <person name="Karpowicz S."/>
            <person name="Kim J.W."/>
            <person name="Kudahl U."/>
            <person name="Lin S."/>
            <person name="Michel G."/>
            <person name="Mittag M."/>
            <person name="Olson B.J."/>
            <person name="Pangilinan J."/>
            <person name="Peng Y."/>
            <person name="Qiu H."/>
            <person name="Shu S."/>
            <person name="Singer J.T."/>
            <person name="Smith A.G."/>
            <person name="Sprecher B.N."/>
            <person name="Wagner V."/>
            <person name="Wang W."/>
            <person name="Wang Z.-Y."/>
            <person name="Yan J."/>
            <person name="Yarish C."/>
            <person name="Zoeuner-Riek S."/>
            <person name="Zhuang Y."/>
            <person name="Zou Y."/>
            <person name="Lindquist E.A."/>
            <person name="Grimwood J."/>
            <person name="Barry K."/>
            <person name="Rokhsar D.S."/>
            <person name="Schmutz J."/>
            <person name="Stiller J.W."/>
            <person name="Grossman A.R."/>
            <person name="Prochnik S.E."/>
        </authorList>
    </citation>
    <scope>NUCLEOTIDE SEQUENCE [LARGE SCALE GENOMIC DNA]</scope>
    <source>
        <strain evidence="3">4086291</strain>
    </source>
</reference>
<sequence>MVTGTRAVRTAAAAVAAVALSAATAAAATELPADVCRALTYFNVFALRDFHLEASEVLGPLAVGGDARLTAFSINSVGRCGADHRPPRTPALAVGGHLRADNGQINAGTVHVGRGKYTGTSLGLRCAKVVHERLDLEGLAHAATAVHDGLCATREAHCHTAVDDAGGIRMTVRGGGEVTCVVSAAHLGRASSVSIVGRRGRQIVLVKVVGRDHDDGRAVTLTNFGFAGFVPETTVVALCDVRAVVIDNVGVPAAVIAPKTDLSGPAGHILGTVIVRSSKGGVEFRHAPFGCGDAAEPSPSPEV</sequence>
<keyword evidence="4" id="KW-1185">Reference proteome</keyword>
<name>A0A1X6NUC6_PORUM</name>
<dbReference type="AlphaFoldDB" id="A0A1X6NUC6"/>
<feature type="domain" description="Choice-of-anchor A" evidence="2">
    <location>
        <begin position="38"/>
        <end position="285"/>
    </location>
</feature>
<accession>A0A1X6NUC6</accession>
<evidence type="ECO:0000259" key="2">
    <source>
        <dbReference type="Pfam" id="PF20597"/>
    </source>
</evidence>
<feature type="signal peptide" evidence="1">
    <location>
        <begin position="1"/>
        <end position="28"/>
    </location>
</feature>